<dbReference type="InterPro" id="IPR011711">
    <property type="entry name" value="GntR_C"/>
</dbReference>
<dbReference type="GO" id="GO:0003677">
    <property type="term" value="F:DNA binding"/>
    <property type="evidence" value="ECO:0007669"/>
    <property type="project" value="UniProtKB-KW"/>
</dbReference>
<dbReference type="Gene3D" id="1.20.120.530">
    <property type="entry name" value="GntR ligand-binding domain-like"/>
    <property type="match status" value="1"/>
</dbReference>
<dbReference type="SMART" id="SM00345">
    <property type="entry name" value="HTH_GNTR"/>
    <property type="match status" value="1"/>
</dbReference>
<evidence type="ECO:0000256" key="1">
    <source>
        <dbReference type="ARBA" id="ARBA00023015"/>
    </source>
</evidence>
<dbReference type="PROSITE" id="PS50949">
    <property type="entry name" value="HTH_GNTR"/>
    <property type="match status" value="1"/>
</dbReference>
<feature type="domain" description="HTH gntR-type" evidence="4">
    <location>
        <begin position="22"/>
        <end position="90"/>
    </location>
</feature>
<dbReference type="SUPFAM" id="SSF48008">
    <property type="entry name" value="GntR ligand-binding domain-like"/>
    <property type="match status" value="1"/>
</dbReference>
<dbReference type="PANTHER" id="PTHR43537:SF24">
    <property type="entry name" value="GLUCONATE OPERON TRANSCRIPTIONAL REPRESSOR"/>
    <property type="match status" value="1"/>
</dbReference>
<dbReference type="InterPro" id="IPR036390">
    <property type="entry name" value="WH_DNA-bd_sf"/>
</dbReference>
<keyword evidence="3" id="KW-0804">Transcription</keyword>
<dbReference type="PRINTS" id="PR00035">
    <property type="entry name" value="HTHGNTR"/>
</dbReference>
<dbReference type="AlphaFoldDB" id="A0A6J5ZDW1"/>
<name>A0A6J5ZDW1_9ZZZZ</name>
<dbReference type="InterPro" id="IPR000524">
    <property type="entry name" value="Tscrpt_reg_HTH_GntR"/>
</dbReference>
<dbReference type="PANTHER" id="PTHR43537">
    <property type="entry name" value="TRANSCRIPTIONAL REGULATOR, GNTR FAMILY"/>
    <property type="match status" value="1"/>
</dbReference>
<reference evidence="5" key="1">
    <citation type="submission" date="2020-05" db="EMBL/GenBank/DDBJ databases">
        <authorList>
            <person name="Chiriac C."/>
            <person name="Salcher M."/>
            <person name="Ghai R."/>
            <person name="Kavagutti S V."/>
        </authorList>
    </citation>
    <scope>NUCLEOTIDE SEQUENCE</scope>
</reference>
<dbReference type="SUPFAM" id="SSF46785">
    <property type="entry name" value="Winged helix' DNA-binding domain"/>
    <property type="match status" value="1"/>
</dbReference>
<dbReference type="SMART" id="SM00895">
    <property type="entry name" value="FCD"/>
    <property type="match status" value="1"/>
</dbReference>
<dbReference type="Pfam" id="PF07729">
    <property type="entry name" value="FCD"/>
    <property type="match status" value="1"/>
</dbReference>
<keyword evidence="1" id="KW-0805">Transcription regulation</keyword>
<dbReference type="InterPro" id="IPR036388">
    <property type="entry name" value="WH-like_DNA-bd_sf"/>
</dbReference>
<dbReference type="GO" id="GO:0003700">
    <property type="term" value="F:DNA-binding transcription factor activity"/>
    <property type="evidence" value="ECO:0007669"/>
    <property type="project" value="InterPro"/>
</dbReference>
<dbReference type="CDD" id="cd07377">
    <property type="entry name" value="WHTH_GntR"/>
    <property type="match status" value="1"/>
</dbReference>
<evidence type="ECO:0000256" key="3">
    <source>
        <dbReference type="ARBA" id="ARBA00023163"/>
    </source>
</evidence>
<sequence>MSAADRSPAQPLELRLDGHLNEDLASSVYRELRAAICDLRLHPNQRLVQNALADELGISRTPVRDALLRLAQEGLVRPAPQRGGYLVSEFTAREIIDIYDVRLALEPDAAAQAATRHGAVAIATLRDINSQIADSSAKRTTSTYELNRDFHSLVIEPSDNAIIGRMLRDLWSMPTALRMYHVQMVDQAVERQMVEEHDAIASALEARDPDATREAVARHIEVAREEAVQQVDQDWN</sequence>
<dbReference type="EMBL" id="CAESAN010000033">
    <property type="protein sequence ID" value="CAB4340775.1"/>
    <property type="molecule type" value="Genomic_DNA"/>
</dbReference>
<protein>
    <submittedName>
        <fullName evidence="5">Unannotated protein</fullName>
    </submittedName>
</protein>
<dbReference type="InterPro" id="IPR008920">
    <property type="entry name" value="TF_FadR/GntR_C"/>
</dbReference>
<evidence type="ECO:0000256" key="2">
    <source>
        <dbReference type="ARBA" id="ARBA00023125"/>
    </source>
</evidence>
<accession>A0A6J5ZDW1</accession>
<dbReference type="Pfam" id="PF00392">
    <property type="entry name" value="GntR"/>
    <property type="match status" value="1"/>
</dbReference>
<gene>
    <name evidence="5" type="ORF">UFOPK3547_00555</name>
</gene>
<evidence type="ECO:0000259" key="4">
    <source>
        <dbReference type="PROSITE" id="PS50949"/>
    </source>
</evidence>
<keyword evidence="2" id="KW-0238">DNA-binding</keyword>
<organism evidence="5">
    <name type="scientific">freshwater metagenome</name>
    <dbReference type="NCBI Taxonomy" id="449393"/>
    <lineage>
        <taxon>unclassified sequences</taxon>
        <taxon>metagenomes</taxon>
        <taxon>ecological metagenomes</taxon>
    </lineage>
</organism>
<dbReference type="Gene3D" id="1.10.10.10">
    <property type="entry name" value="Winged helix-like DNA-binding domain superfamily/Winged helix DNA-binding domain"/>
    <property type="match status" value="1"/>
</dbReference>
<proteinExistence type="predicted"/>
<evidence type="ECO:0000313" key="5">
    <source>
        <dbReference type="EMBL" id="CAB4340775.1"/>
    </source>
</evidence>